<reference evidence="9" key="1">
    <citation type="journal article" date="2019" name="Int. J. Syst. Evol. Microbiol.">
        <title>The Global Catalogue of Microorganisms (GCM) 10K type strain sequencing project: providing services to taxonomists for standard genome sequencing and annotation.</title>
        <authorList>
            <consortium name="The Broad Institute Genomics Platform"/>
            <consortium name="The Broad Institute Genome Sequencing Center for Infectious Disease"/>
            <person name="Wu L."/>
            <person name="Ma J."/>
        </authorList>
    </citation>
    <scope>NUCLEOTIDE SEQUENCE [LARGE SCALE GENOMIC DNA]</scope>
    <source>
        <strain evidence="9">CCUG 63418</strain>
    </source>
</reference>
<evidence type="ECO:0000256" key="7">
    <source>
        <dbReference type="SAM" id="SignalP"/>
    </source>
</evidence>
<comment type="caution">
    <text evidence="8">The sequence shown here is derived from an EMBL/GenBank/DDBJ whole genome shotgun (WGS) entry which is preliminary data.</text>
</comment>
<dbReference type="PANTHER" id="PTHR33146:SF26">
    <property type="entry name" value="ENDONUCLEASE 4"/>
    <property type="match status" value="1"/>
</dbReference>
<dbReference type="PANTHER" id="PTHR33146">
    <property type="entry name" value="ENDONUCLEASE 4"/>
    <property type="match status" value="1"/>
</dbReference>
<keyword evidence="7" id="KW-0732">Signal</keyword>
<dbReference type="SUPFAM" id="SSF48537">
    <property type="entry name" value="Phospholipase C/P1 nuclease"/>
    <property type="match status" value="1"/>
</dbReference>
<dbReference type="Pfam" id="PF02265">
    <property type="entry name" value="S1-P1_nuclease"/>
    <property type="match status" value="1"/>
</dbReference>
<feature type="chain" id="PRO_5046479213" evidence="7">
    <location>
        <begin position="23"/>
        <end position="262"/>
    </location>
</feature>
<evidence type="ECO:0000256" key="4">
    <source>
        <dbReference type="ARBA" id="ARBA00022801"/>
    </source>
</evidence>
<dbReference type="CDD" id="cd11010">
    <property type="entry name" value="S1-P1_nuclease"/>
    <property type="match status" value="1"/>
</dbReference>
<dbReference type="Proteomes" id="UP001596958">
    <property type="component" value="Unassembled WGS sequence"/>
</dbReference>
<evidence type="ECO:0000256" key="3">
    <source>
        <dbReference type="ARBA" id="ARBA00022759"/>
    </source>
</evidence>
<dbReference type="RefSeq" id="WP_377102347.1">
    <property type="nucleotide sequence ID" value="NZ_JBHTHU010000022.1"/>
</dbReference>
<feature type="signal peptide" evidence="7">
    <location>
        <begin position="1"/>
        <end position="22"/>
    </location>
</feature>
<keyword evidence="4" id="KW-0378">Hydrolase</keyword>
<keyword evidence="3" id="KW-0255">Endonuclease</keyword>
<evidence type="ECO:0000256" key="1">
    <source>
        <dbReference type="ARBA" id="ARBA00022722"/>
    </source>
</evidence>
<proteinExistence type="predicted"/>
<dbReference type="InterPro" id="IPR008947">
    <property type="entry name" value="PLipase_C/P1_nuclease_dom_sf"/>
</dbReference>
<evidence type="ECO:0000256" key="6">
    <source>
        <dbReference type="ARBA" id="ARBA00023180"/>
    </source>
</evidence>
<keyword evidence="9" id="KW-1185">Reference proteome</keyword>
<keyword evidence="2" id="KW-0479">Metal-binding</keyword>
<dbReference type="EMBL" id="JBHTHU010000022">
    <property type="protein sequence ID" value="MFD0752022.1"/>
    <property type="molecule type" value="Genomic_DNA"/>
</dbReference>
<evidence type="ECO:0000256" key="2">
    <source>
        <dbReference type="ARBA" id="ARBA00022723"/>
    </source>
</evidence>
<keyword evidence="6" id="KW-0325">Glycoprotein</keyword>
<organism evidence="8 9">
    <name type="scientific">Mucilaginibacter calamicampi</name>
    <dbReference type="NCBI Taxonomy" id="1302352"/>
    <lineage>
        <taxon>Bacteria</taxon>
        <taxon>Pseudomonadati</taxon>
        <taxon>Bacteroidota</taxon>
        <taxon>Sphingobacteriia</taxon>
        <taxon>Sphingobacteriales</taxon>
        <taxon>Sphingobacteriaceae</taxon>
        <taxon>Mucilaginibacter</taxon>
    </lineage>
</organism>
<gene>
    <name evidence="8" type="ORF">ACFQZS_17845</name>
</gene>
<keyword evidence="5" id="KW-1015">Disulfide bond</keyword>
<evidence type="ECO:0000256" key="5">
    <source>
        <dbReference type="ARBA" id="ARBA00023157"/>
    </source>
</evidence>
<keyword evidence="1" id="KW-0540">Nuclease</keyword>
<protein>
    <submittedName>
        <fullName evidence="8">S1/P1 nuclease</fullName>
    </submittedName>
</protein>
<dbReference type="Gene3D" id="1.10.575.10">
    <property type="entry name" value="P1 Nuclease"/>
    <property type="match status" value="1"/>
</dbReference>
<accession>A0ABW2Z2S8</accession>
<sequence>MKTFKKLITGIALFYIPLQTMAWGNNGHRITGQIADSYLTPKARAAIKKILGNEPVSIAGNWADFVRSDPNYKYTEVWHFVDFDRQMAYPELTEYLEHDNSEDAYTKLKFFVGELKKKNLPQDKKLMYLRFLIHLVEDIHQPMHAALNGTQGGNSIKLQWFNESTNLHTIWDSKLIDFQALSYTEYAALINHTTPAQRAEWQKAPITKWVFESEEISTKVIAEAKTLDLQAYNYNFKYISTINQQLLKGGVRLAGLLNQIFG</sequence>
<evidence type="ECO:0000313" key="8">
    <source>
        <dbReference type="EMBL" id="MFD0752022.1"/>
    </source>
</evidence>
<evidence type="ECO:0000313" key="9">
    <source>
        <dbReference type="Proteomes" id="UP001596958"/>
    </source>
</evidence>
<dbReference type="InterPro" id="IPR003154">
    <property type="entry name" value="S1/P1nuclease"/>
</dbReference>
<name>A0ABW2Z2S8_9SPHI</name>